<dbReference type="Pfam" id="PF13478">
    <property type="entry name" value="XdhC_C"/>
    <property type="match status" value="1"/>
</dbReference>
<feature type="region of interest" description="Disordered" evidence="1">
    <location>
        <begin position="372"/>
        <end position="395"/>
    </location>
</feature>
<dbReference type="PANTHER" id="PTHR30388:SF6">
    <property type="entry name" value="XANTHINE DEHYDROGENASE SUBUNIT A-RELATED"/>
    <property type="match status" value="1"/>
</dbReference>
<evidence type="ECO:0000259" key="3">
    <source>
        <dbReference type="Pfam" id="PF13478"/>
    </source>
</evidence>
<dbReference type="HOGENOM" id="CLU_041115_1_1_10"/>
<evidence type="ECO:0000313" key="5">
    <source>
        <dbReference type="Proteomes" id="UP000002221"/>
    </source>
</evidence>
<dbReference type="OrthoDB" id="9773039at2"/>
<accession>D0MGS9</accession>
<dbReference type="Proteomes" id="UP000002221">
    <property type="component" value="Chromosome"/>
</dbReference>
<dbReference type="GO" id="GO:0000286">
    <property type="term" value="F:alanine dehydrogenase activity"/>
    <property type="evidence" value="ECO:0007669"/>
    <property type="project" value="UniProtKB-EC"/>
</dbReference>
<dbReference type="AlphaFoldDB" id="D0MGS9"/>
<feature type="compositionally biased region" description="Basic and acidic residues" evidence="1">
    <location>
        <begin position="372"/>
        <end position="386"/>
    </location>
</feature>
<feature type="domain" description="XdhC Rossmann" evidence="3">
    <location>
        <begin position="215"/>
        <end position="361"/>
    </location>
</feature>
<feature type="domain" description="XdhC- CoxI" evidence="2">
    <location>
        <begin position="15"/>
        <end position="79"/>
    </location>
</feature>
<dbReference type="InterPro" id="IPR027051">
    <property type="entry name" value="XdhC_Rossmann_dom"/>
</dbReference>
<keyword evidence="4" id="KW-0560">Oxidoreductase</keyword>
<dbReference type="InterPro" id="IPR052698">
    <property type="entry name" value="MoCofactor_Util/Proc"/>
</dbReference>
<keyword evidence="5" id="KW-1185">Reference proteome</keyword>
<dbReference type="InterPro" id="IPR003777">
    <property type="entry name" value="XdhC_CoxI"/>
</dbReference>
<proteinExistence type="predicted"/>
<organism evidence="4 5">
    <name type="scientific">Rhodothermus marinus (strain ATCC 43812 / DSM 4252 / R-10)</name>
    <name type="common">Rhodothermus obamensis</name>
    <dbReference type="NCBI Taxonomy" id="518766"/>
    <lineage>
        <taxon>Bacteria</taxon>
        <taxon>Pseudomonadati</taxon>
        <taxon>Rhodothermota</taxon>
        <taxon>Rhodothermia</taxon>
        <taxon>Rhodothermales</taxon>
        <taxon>Rhodothermaceae</taxon>
        <taxon>Rhodothermus</taxon>
    </lineage>
</organism>
<dbReference type="KEGG" id="rmr:Rmar_2772"/>
<dbReference type="Gene3D" id="3.40.50.720">
    <property type="entry name" value="NAD(P)-binding Rossmann-like Domain"/>
    <property type="match status" value="1"/>
</dbReference>
<sequence>MRELRDLLQEAGRLTAAGTPHVVATVVRIGGSTYRRPGARMIVEADGANHGTISGGCLEGEVTRRALQLLEEDAPARLLPFDLADDDLIYGFGTGCDGVAHVLLERVPAPGRRSPLELLGRCLQERRQAVLATVIETTEAWTNWLGRHLLLRADGGAEGDLLEGPPARLIYEAARQMLERLLAGREERGWATHRVAEGPAQMDVLLEAVQPPVRLLVFGEGHDVFPVVRFARGLGWEVEVIGRRPPEELARRFPEADTCRFLMHPEQLTQHVAVDRRTAALVMNHTYLRDRQILETLLFETDIPYIGMLGPKERTERMLSELARSHGDRLEAERARVYGPVGLDIGTETAEEIALSALAEIQAVLHGRSARPLRERNAPIHGERPPLPRPLNVSS</sequence>
<protein>
    <submittedName>
        <fullName evidence="4">Alanine dehydrogenase</fullName>
        <ecNumber evidence="4">1.4.1.1</ecNumber>
    </submittedName>
</protein>
<dbReference type="RefSeq" id="WP_012845252.1">
    <property type="nucleotide sequence ID" value="NC_013501.1"/>
</dbReference>
<evidence type="ECO:0000259" key="2">
    <source>
        <dbReference type="Pfam" id="PF02625"/>
    </source>
</evidence>
<name>D0MGS9_RHOM4</name>
<gene>
    <name evidence="4" type="ordered locus">Rmar_2772</name>
</gene>
<reference evidence="4 5" key="1">
    <citation type="journal article" date="2009" name="Stand. Genomic Sci.">
        <title>Complete genome sequence of Rhodothermus marinus type strain (R-10).</title>
        <authorList>
            <person name="Nolan M."/>
            <person name="Tindall B.J."/>
            <person name="Pomrenke H."/>
            <person name="Lapidus A."/>
            <person name="Copeland A."/>
            <person name="Glavina Del Rio T."/>
            <person name="Lucas S."/>
            <person name="Chen F."/>
            <person name="Tice H."/>
            <person name="Cheng J.F."/>
            <person name="Saunders E."/>
            <person name="Han C."/>
            <person name="Bruce D."/>
            <person name="Goodwin L."/>
            <person name="Chain P."/>
            <person name="Pitluck S."/>
            <person name="Ovchinikova G."/>
            <person name="Pati A."/>
            <person name="Ivanova N."/>
            <person name="Mavromatis K."/>
            <person name="Chen A."/>
            <person name="Palaniappan K."/>
            <person name="Land M."/>
            <person name="Hauser L."/>
            <person name="Chang Y.J."/>
            <person name="Jeffries C.D."/>
            <person name="Brettin T."/>
            <person name="Goker M."/>
            <person name="Bristow J."/>
            <person name="Eisen J.A."/>
            <person name="Markowitz V."/>
            <person name="Hugenholtz P."/>
            <person name="Kyrpides N.C."/>
            <person name="Klenk H.P."/>
            <person name="Detter J.C."/>
        </authorList>
    </citation>
    <scope>NUCLEOTIDE SEQUENCE [LARGE SCALE GENOMIC DNA]</scope>
    <source>
        <strain evidence="5">ATCC 43812 / DSM 4252 / R-10</strain>
    </source>
</reference>
<evidence type="ECO:0000313" key="4">
    <source>
        <dbReference type="EMBL" id="ACY49642.1"/>
    </source>
</evidence>
<dbReference type="Pfam" id="PF02625">
    <property type="entry name" value="XdhC_CoxI"/>
    <property type="match status" value="2"/>
</dbReference>
<dbReference type="EC" id="1.4.1.1" evidence="4"/>
<evidence type="ECO:0000256" key="1">
    <source>
        <dbReference type="SAM" id="MobiDB-lite"/>
    </source>
</evidence>
<dbReference type="STRING" id="518766.Rmar_2772"/>
<dbReference type="PANTHER" id="PTHR30388">
    <property type="entry name" value="ALDEHYDE OXIDOREDUCTASE MOLYBDENUM COFACTOR ASSEMBLY PROTEIN"/>
    <property type="match status" value="1"/>
</dbReference>
<dbReference type="eggNOG" id="COG1975">
    <property type="taxonomic scope" value="Bacteria"/>
</dbReference>
<dbReference type="EMBL" id="CP001807">
    <property type="protein sequence ID" value="ACY49642.1"/>
    <property type="molecule type" value="Genomic_DNA"/>
</dbReference>
<feature type="domain" description="XdhC- CoxI" evidence="2">
    <location>
        <begin position="123"/>
        <end position="179"/>
    </location>
</feature>